<feature type="domain" description="GHMP kinase N-terminal" evidence="8">
    <location>
        <begin position="31"/>
        <end position="109"/>
    </location>
</feature>
<dbReference type="Gene3D" id="3.30.230.10">
    <property type="match status" value="1"/>
</dbReference>
<dbReference type="EMBL" id="UINC01010394">
    <property type="protein sequence ID" value="SVA46237.1"/>
    <property type="molecule type" value="Genomic_DNA"/>
</dbReference>
<evidence type="ECO:0000313" key="10">
    <source>
        <dbReference type="EMBL" id="SVA46237.1"/>
    </source>
</evidence>
<gene>
    <name evidence="10" type="ORF">METZ01_LOCUS99091</name>
</gene>
<dbReference type="Pfam" id="PF00288">
    <property type="entry name" value="GHMP_kinases_N"/>
    <property type="match status" value="1"/>
</dbReference>
<feature type="domain" description="GHMP kinase C-terminal" evidence="9">
    <location>
        <begin position="173"/>
        <end position="234"/>
    </location>
</feature>
<dbReference type="PANTHER" id="PTHR43527">
    <property type="entry name" value="4-DIPHOSPHOCYTIDYL-2-C-METHYL-D-ERYTHRITOL KINASE, CHLOROPLASTIC"/>
    <property type="match status" value="1"/>
</dbReference>
<evidence type="ECO:0000259" key="9">
    <source>
        <dbReference type="Pfam" id="PF08544"/>
    </source>
</evidence>
<accession>A0A381W2X5</accession>
<dbReference type="InterPro" id="IPR013750">
    <property type="entry name" value="GHMP_kinase_C_dom"/>
</dbReference>
<evidence type="ECO:0000256" key="6">
    <source>
        <dbReference type="ARBA" id="ARBA00022840"/>
    </source>
</evidence>
<keyword evidence="5" id="KW-0418">Kinase</keyword>
<evidence type="ECO:0000259" key="8">
    <source>
        <dbReference type="Pfam" id="PF00288"/>
    </source>
</evidence>
<evidence type="ECO:0000256" key="5">
    <source>
        <dbReference type="ARBA" id="ARBA00022777"/>
    </source>
</evidence>
<dbReference type="PIRSF" id="PIRSF010376">
    <property type="entry name" value="IspE"/>
    <property type="match status" value="1"/>
</dbReference>
<dbReference type="GO" id="GO:0016114">
    <property type="term" value="P:terpenoid biosynthetic process"/>
    <property type="evidence" value="ECO:0007669"/>
    <property type="project" value="InterPro"/>
</dbReference>
<comment type="similarity">
    <text evidence="1">Belongs to the GHMP kinase family. IspE subfamily.</text>
</comment>
<dbReference type="InterPro" id="IPR020568">
    <property type="entry name" value="Ribosomal_Su5_D2-typ_SF"/>
</dbReference>
<dbReference type="InterPro" id="IPR004424">
    <property type="entry name" value="IspE"/>
</dbReference>
<keyword evidence="4" id="KW-0547">Nucleotide-binding</keyword>
<dbReference type="GO" id="GO:0050515">
    <property type="term" value="F:4-(cytidine 5'-diphospho)-2-C-methyl-D-erythritol kinase activity"/>
    <property type="evidence" value="ECO:0007669"/>
    <property type="project" value="UniProtKB-EC"/>
</dbReference>
<organism evidence="10">
    <name type="scientific">marine metagenome</name>
    <dbReference type="NCBI Taxonomy" id="408172"/>
    <lineage>
        <taxon>unclassified sequences</taxon>
        <taxon>metagenomes</taxon>
        <taxon>ecological metagenomes</taxon>
    </lineage>
</organism>
<dbReference type="InterPro" id="IPR014721">
    <property type="entry name" value="Ribsml_uS5_D2-typ_fold_subgr"/>
</dbReference>
<evidence type="ECO:0000256" key="4">
    <source>
        <dbReference type="ARBA" id="ARBA00022741"/>
    </source>
</evidence>
<evidence type="ECO:0000256" key="3">
    <source>
        <dbReference type="ARBA" id="ARBA00022679"/>
    </source>
</evidence>
<dbReference type="NCBIfam" id="TIGR00154">
    <property type="entry name" value="ispE"/>
    <property type="match status" value="1"/>
</dbReference>
<dbReference type="SUPFAM" id="SSF54211">
    <property type="entry name" value="Ribosomal protein S5 domain 2-like"/>
    <property type="match status" value="1"/>
</dbReference>
<dbReference type="Gene3D" id="3.30.70.890">
    <property type="entry name" value="GHMP kinase, C-terminal domain"/>
    <property type="match status" value="1"/>
</dbReference>
<sequence>MKYGDELRIRKLDRECQFSSNLDWLKNDYTNLCVQTWIKMKKLFPTIKGVDIKLRKQIPAGAGLGGGSSNAAGIIKGLNTLYKLNLTETQMKSIALSLGSDVSFFIKGGTQQGEGTGEKLSTLPCPVSGAVLLVIPNAHIDTSWAYSMIKKKLDYVDKSPNFASLLQENLFPVEIFKNDFEKIVFPAYPKIGEIKKALIDLGAVYASLSGSGSTVYGIFKNESIARSAKLYFDSLYHTVVTSPSNAA</sequence>
<protein>
    <recommendedName>
        <fullName evidence="2">4-(cytidine 5'-diphospho)-2-C-methyl-D-erythritol kinase</fullName>
        <ecNumber evidence="2">2.7.1.148</ecNumber>
    </recommendedName>
    <alternativeName>
        <fullName evidence="7">4-(cytidine-5'-diphospho)-2-C-methyl-D-erythritol kinase</fullName>
    </alternativeName>
</protein>
<dbReference type="SUPFAM" id="SSF55060">
    <property type="entry name" value="GHMP Kinase, C-terminal domain"/>
    <property type="match status" value="1"/>
</dbReference>
<evidence type="ECO:0000256" key="2">
    <source>
        <dbReference type="ARBA" id="ARBA00012052"/>
    </source>
</evidence>
<dbReference type="PANTHER" id="PTHR43527:SF2">
    <property type="entry name" value="4-DIPHOSPHOCYTIDYL-2-C-METHYL-D-ERYTHRITOL KINASE, CHLOROPLASTIC"/>
    <property type="match status" value="1"/>
</dbReference>
<dbReference type="AlphaFoldDB" id="A0A381W2X5"/>
<dbReference type="GO" id="GO:0005524">
    <property type="term" value="F:ATP binding"/>
    <property type="evidence" value="ECO:0007669"/>
    <property type="project" value="UniProtKB-KW"/>
</dbReference>
<dbReference type="HAMAP" id="MF_00061">
    <property type="entry name" value="IspE"/>
    <property type="match status" value="1"/>
</dbReference>
<reference evidence="10" key="1">
    <citation type="submission" date="2018-05" db="EMBL/GenBank/DDBJ databases">
        <authorList>
            <person name="Lanie J.A."/>
            <person name="Ng W.-L."/>
            <person name="Kazmierczak K.M."/>
            <person name="Andrzejewski T.M."/>
            <person name="Davidsen T.M."/>
            <person name="Wayne K.J."/>
            <person name="Tettelin H."/>
            <person name="Glass J.I."/>
            <person name="Rusch D."/>
            <person name="Podicherti R."/>
            <person name="Tsui H.-C.T."/>
            <person name="Winkler M.E."/>
        </authorList>
    </citation>
    <scope>NUCLEOTIDE SEQUENCE</scope>
</reference>
<evidence type="ECO:0000256" key="7">
    <source>
        <dbReference type="ARBA" id="ARBA00032554"/>
    </source>
</evidence>
<name>A0A381W2X5_9ZZZZ</name>
<dbReference type="InterPro" id="IPR036554">
    <property type="entry name" value="GHMP_kinase_C_sf"/>
</dbReference>
<dbReference type="Pfam" id="PF08544">
    <property type="entry name" value="GHMP_kinases_C"/>
    <property type="match status" value="1"/>
</dbReference>
<dbReference type="EC" id="2.7.1.148" evidence="2"/>
<evidence type="ECO:0000256" key="1">
    <source>
        <dbReference type="ARBA" id="ARBA00009684"/>
    </source>
</evidence>
<keyword evidence="6" id="KW-0067">ATP-binding</keyword>
<keyword evidence="3" id="KW-0808">Transferase</keyword>
<proteinExistence type="inferred from homology"/>
<dbReference type="InterPro" id="IPR006204">
    <property type="entry name" value="GHMP_kinase_N_dom"/>
</dbReference>